<evidence type="ECO:0000313" key="2">
    <source>
        <dbReference type="Proteomes" id="UP001143910"/>
    </source>
</evidence>
<gene>
    <name evidence="1" type="ORF">NQ176_g4219</name>
</gene>
<organism evidence="1 2">
    <name type="scientific">Zarea fungicola</name>
    <dbReference type="NCBI Taxonomy" id="93591"/>
    <lineage>
        <taxon>Eukaryota</taxon>
        <taxon>Fungi</taxon>
        <taxon>Dikarya</taxon>
        <taxon>Ascomycota</taxon>
        <taxon>Pezizomycotina</taxon>
        <taxon>Sordariomycetes</taxon>
        <taxon>Hypocreomycetidae</taxon>
        <taxon>Hypocreales</taxon>
        <taxon>Cordycipitaceae</taxon>
        <taxon>Zarea</taxon>
    </lineage>
</organism>
<sequence length="345" mass="40687">MEQPMHMRLQSEEQPLEKPRNPQSQCGLFKIPLEIRESIFRLALADYEDPSADQQYDKDSCWARPSYNSPRRSDIALLQTCQAVFRETWFLPFMLKEQTHWITDPDRAPPHYNFESAARRLELTVGDMRRRHGQPVEIGSLRIFTQMYKIEERQVAMFLETVPDLAFRRLYITIRHTDFWFWERDAPLGFDSRWVPIVSSALPSSVEEVIIEMETVERKQKQLYDIARQMTERWYFQKRDGTPLVADSTPNSYEVTRWQGSSTWHNERWVRDESSEGVIEYYVAAVKFQSQLALEKRGGMVSSRVLRAITWGGPGVADALIYPEEISDEMLMMQSEHSYSTQHEW</sequence>
<evidence type="ECO:0000313" key="1">
    <source>
        <dbReference type="EMBL" id="KAJ2977715.1"/>
    </source>
</evidence>
<proteinExistence type="predicted"/>
<dbReference type="Proteomes" id="UP001143910">
    <property type="component" value="Unassembled WGS sequence"/>
</dbReference>
<name>A0ACC1NEL5_9HYPO</name>
<reference evidence="1" key="1">
    <citation type="submission" date="2022-08" db="EMBL/GenBank/DDBJ databases">
        <title>Genome Sequence of Lecanicillium fungicola.</title>
        <authorList>
            <person name="Buettner E."/>
        </authorList>
    </citation>
    <scope>NUCLEOTIDE SEQUENCE</scope>
    <source>
        <strain evidence="1">Babe33</strain>
    </source>
</reference>
<protein>
    <submittedName>
        <fullName evidence="1">Uncharacterized protein</fullName>
    </submittedName>
</protein>
<accession>A0ACC1NEL5</accession>
<comment type="caution">
    <text evidence="1">The sequence shown here is derived from an EMBL/GenBank/DDBJ whole genome shotgun (WGS) entry which is preliminary data.</text>
</comment>
<dbReference type="EMBL" id="JANJQO010000445">
    <property type="protein sequence ID" value="KAJ2977715.1"/>
    <property type="molecule type" value="Genomic_DNA"/>
</dbReference>
<keyword evidence="2" id="KW-1185">Reference proteome</keyword>